<evidence type="ECO:0000313" key="8">
    <source>
        <dbReference type="EMBL" id="KAI5441115.1"/>
    </source>
</evidence>
<feature type="domain" description="GP-PDE" evidence="7">
    <location>
        <begin position="364"/>
        <end position="663"/>
    </location>
</feature>
<evidence type="ECO:0000256" key="5">
    <source>
        <dbReference type="ARBA" id="ARBA00023180"/>
    </source>
</evidence>
<sequence length="756" mass="82008">MLIHATLPISPQTPAPAKKWSTLSGNEPLVIARGGFTGLFPEGSSEAIRLSKEISIFLCNVQFTKDAGAFCVTGVKLDAATTIALFDPNQKTYNINGKDVQGHFMVDYTASQIDHNVSMNQAIFSRPSFYDGLSPVLNVDGILSSKTPPRLWLNVQYEAFYDQHGVKLVDKVLELLRHYTIDFVSSPEIGFLRSLSGKVRNKTKFVFQFLNASDVEPTTTLPYGTIVKDLAAIRSYSSGIMVPKEYIWPVKPDNYLGPLTTLVSDAHKQGLEVYASGFANDFFSSYDYNYDPTAEYLQFIAKDESVDGLVTDFPSTASNSIACFALNNTLPKKGNSIILELLGVIDLTNKTRKDANAFAFAGQPLIISNNGASGVYPGSTDLAYQQAIDDGADIIDCSVQMTKDGIPFCSNTADLMADTTAAMTKFMSRTSNIPEIQPNSGIFSFDLTWNEIQTLQPQISTPLGSDFQRNPANKNSGKFVTLSEFLELAKDKAVTGILINIENAAYLASKKGLDIVGAVTTALSNATFDKQATQQVLIQSDDSSVLSKYKDIPSYKRVLLVENEIGDAPKNTVDEIKKYAEAVNLRKTSVVKASGSLLSGMTNVVKEMKDANLTVFVHTLRNEFISLAFDYWSDPNVEIATYIHSAKVDGIVTDFPATTSRYLRSPCSDLNNVVTILPAKAGELESTVLPTLLPPAEAPLPPLEVGNIVDPPLPAVVNDNPPATPSSPPPSCACANDTNLGLFIVAIIVLLINLTL</sequence>
<dbReference type="Gramene" id="Psat01G0054100-T1">
    <property type="protein sequence ID" value="KAI5441115.1"/>
    <property type="gene ID" value="KIW84_010541"/>
</dbReference>
<keyword evidence="2" id="KW-0732">Signal</keyword>
<dbReference type="FunFam" id="3.20.20.190:FF:000011">
    <property type="entry name" value="Glycerophosphodiester phosphodiesterase GDPDL3"/>
    <property type="match status" value="1"/>
</dbReference>
<dbReference type="SUPFAM" id="SSF51695">
    <property type="entry name" value="PLC-like phosphodiesterases"/>
    <property type="match status" value="2"/>
</dbReference>
<dbReference type="CDD" id="cd08604">
    <property type="entry name" value="GDPD_SHV3_repeat_2"/>
    <property type="match status" value="1"/>
</dbReference>
<dbReference type="PANTHER" id="PTHR43620:SF44">
    <property type="entry name" value="GLYCEROPHOSPHODIESTER PHOSPHODIESTERASE GDPDL6-RELATED"/>
    <property type="match status" value="1"/>
</dbReference>
<organism evidence="8 9">
    <name type="scientific">Pisum sativum</name>
    <name type="common">Garden pea</name>
    <name type="synonym">Lathyrus oleraceus</name>
    <dbReference type="NCBI Taxonomy" id="3888"/>
    <lineage>
        <taxon>Eukaryota</taxon>
        <taxon>Viridiplantae</taxon>
        <taxon>Streptophyta</taxon>
        <taxon>Embryophyta</taxon>
        <taxon>Tracheophyta</taxon>
        <taxon>Spermatophyta</taxon>
        <taxon>Magnoliopsida</taxon>
        <taxon>eudicotyledons</taxon>
        <taxon>Gunneridae</taxon>
        <taxon>Pentapetalae</taxon>
        <taxon>rosids</taxon>
        <taxon>fabids</taxon>
        <taxon>Fabales</taxon>
        <taxon>Fabaceae</taxon>
        <taxon>Papilionoideae</taxon>
        <taxon>50 kb inversion clade</taxon>
        <taxon>NPAAA clade</taxon>
        <taxon>Hologalegina</taxon>
        <taxon>IRL clade</taxon>
        <taxon>Fabeae</taxon>
        <taxon>Lathyrus</taxon>
    </lineage>
</organism>
<dbReference type="Gene3D" id="3.20.20.190">
    <property type="entry name" value="Phosphatidylinositol (PI) phosphodiesterase"/>
    <property type="match status" value="2"/>
</dbReference>
<keyword evidence="3" id="KW-0319">Glycerol metabolism</keyword>
<evidence type="ECO:0000256" key="2">
    <source>
        <dbReference type="ARBA" id="ARBA00022729"/>
    </source>
</evidence>
<dbReference type="PROSITE" id="PS51704">
    <property type="entry name" value="GP_PDE"/>
    <property type="match status" value="2"/>
</dbReference>
<comment type="caution">
    <text evidence="8">The sequence shown here is derived from an EMBL/GenBank/DDBJ whole genome shotgun (WGS) entry which is preliminary data.</text>
</comment>
<evidence type="ECO:0000259" key="7">
    <source>
        <dbReference type="PROSITE" id="PS51704"/>
    </source>
</evidence>
<dbReference type="Pfam" id="PF03009">
    <property type="entry name" value="GDPD"/>
    <property type="match status" value="1"/>
</dbReference>
<dbReference type="InterPro" id="IPR017946">
    <property type="entry name" value="PLC-like_Pdiesterase_TIM-brl"/>
</dbReference>
<dbReference type="GO" id="GO:0006071">
    <property type="term" value="P:glycerol metabolic process"/>
    <property type="evidence" value="ECO:0007669"/>
    <property type="project" value="UniProtKB-KW"/>
</dbReference>
<gene>
    <name evidence="8" type="ORF">KIW84_010541</name>
</gene>
<dbReference type="EC" id="3.1.4.46" evidence="1"/>
<feature type="domain" description="GP-PDE" evidence="7">
    <location>
        <begin position="28"/>
        <end position="321"/>
    </location>
</feature>
<dbReference type="EMBL" id="JAMSHJ010000001">
    <property type="protein sequence ID" value="KAI5441115.1"/>
    <property type="molecule type" value="Genomic_DNA"/>
</dbReference>
<dbReference type="GO" id="GO:0006629">
    <property type="term" value="P:lipid metabolic process"/>
    <property type="evidence" value="ECO:0007669"/>
    <property type="project" value="InterPro"/>
</dbReference>
<keyword evidence="5" id="KW-0325">Glycoprotein</keyword>
<evidence type="ECO:0000313" key="9">
    <source>
        <dbReference type="Proteomes" id="UP001058974"/>
    </source>
</evidence>
<dbReference type="AlphaFoldDB" id="A0A9D4YNE8"/>
<evidence type="ECO:0000256" key="4">
    <source>
        <dbReference type="ARBA" id="ARBA00022801"/>
    </source>
</evidence>
<accession>A0A9D4YNE8</accession>
<dbReference type="PANTHER" id="PTHR43620">
    <property type="entry name" value="GLYCEROPHOSPHORYL DIESTER PHOSPHODIESTERASE"/>
    <property type="match status" value="1"/>
</dbReference>
<reference evidence="8 9" key="1">
    <citation type="journal article" date="2022" name="Nat. Genet.">
        <title>Improved pea reference genome and pan-genome highlight genomic features and evolutionary characteristics.</title>
        <authorList>
            <person name="Yang T."/>
            <person name="Liu R."/>
            <person name="Luo Y."/>
            <person name="Hu S."/>
            <person name="Wang D."/>
            <person name="Wang C."/>
            <person name="Pandey M.K."/>
            <person name="Ge S."/>
            <person name="Xu Q."/>
            <person name="Li N."/>
            <person name="Li G."/>
            <person name="Huang Y."/>
            <person name="Saxena R.K."/>
            <person name="Ji Y."/>
            <person name="Li M."/>
            <person name="Yan X."/>
            <person name="He Y."/>
            <person name="Liu Y."/>
            <person name="Wang X."/>
            <person name="Xiang C."/>
            <person name="Varshney R.K."/>
            <person name="Ding H."/>
            <person name="Gao S."/>
            <person name="Zong X."/>
        </authorList>
    </citation>
    <scope>NUCLEOTIDE SEQUENCE [LARGE SCALE GENOMIC DNA]</scope>
    <source>
        <strain evidence="8 9">cv. Zhongwan 6</strain>
    </source>
</reference>
<dbReference type="Proteomes" id="UP001058974">
    <property type="component" value="Chromosome 1"/>
</dbReference>
<evidence type="ECO:0000256" key="3">
    <source>
        <dbReference type="ARBA" id="ARBA00022798"/>
    </source>
</evidence>
<keyword evidence="4" id="KW-0378">Hydrolase</keyword>
<proteinExistence type="predicted"/>
<dbReference type="GO" id="GO:0008889">
    <property type="term" value="F:glycerophosphodiester phosphodiesterase activity"/>
    <property type="evidence" value="ECO:0007669"/>
    <property type="project" value="UniProtKB-EC"/>
</dbReference>
<evidence type="ECO:0000256" key="6">
    <source>
        <dbReference type="ARBA" id="ARBA00047512"/>
    </source>
</evidence>
<protein>
    <recommendedName>
        <fullName evidence="1">glycerophosphodiester phosphodiesterase</fullName>
        <ecNumber evidence="1">3.1.4.46</ecNumber>
    </recommendedName>
</protein>
<dbReference type="InterPro" id="IPR030395">
    <property type="entry name" value="GP_PDE_dom"/>
</dbReference>
<evidence type="ECO:0000256" key="1">
    <source>
        <dbReference type="ARBA" id="ARBA00012247"/>
    </source>
</evidence>
<name>A0A9D4YNE8_PEA</name>
<comment type="catalytic activity">
    <reaction evidence="6">
        <text>a sn-glycero-3-phosphodiester + H2O = an alcohol + sn-glycerol 3-phosphate + H(+)</text>
        <dbReference type="Rhea" id="RHEA:12969"/>
        <dbReference type="ChEBI" id="CHEBI:15377"/>
        <dbReference type="ChEBI" id="CHEBI:15378"/>
        <dbReference type="ChEBI" id="CHEBI:30879"/>
        <dbReference type="ChEBI" id="CHEBI:57597"/>
        <dbReference type="ChEBI" id="CHEBI:83408"/>
        <dbReference type="EC" id="3.1.4.46"/>
    </reaction>
</comment>
<keyword evidence="9" id="KW-1185">Reference proteome</keyword>